<organism evidence="3 4">
    <name type="scientific">Paenibacillus mucilaginosus K02</name>
    <dbReference type="NCBI Taxonomy" id="997761"/>
    <lineage>
        <taxon>Bacteria</taxon>
        <taxon>Bacillati</taxon>
        <taxon>Bacillota</taxon>
        <taxon>Bacilli</taxon>
        <taxon>Bacillales</taxon>
        <taxon>Paenibacillaceae</taxon>
        <taxon>Paenibacillus</taxon>
    </lineage>
</organism>
<dbReference type="KEGG" id="pmw:B2K_35475"/>
<dbReference type="AlphaFoldDB" id="I0BU99"/>
<dbReference type="HOGENOM" id="CLU_092044_0_0_9"/>
<proteinExistence type="predicted"/>
<feature type="region of interest" description="Disordered" evidence="1">
    <location>
        <begin position="187"/>
        <end position="270"/>
    </location>
</feature>
<feature type="compositionally biased region" description="Gly residues" evidence="1">
    <location>
        <begin position="224"/>
        <end position="253"/>
    </location>
</feature>
<dbReference type="Pfam" id="PF17898">
    <property type="entry name" value="GerD"/>
    <property type="match status" value="1"/>
</dbReference>
<feature type="compositionally biased region" description="Basic and acidic residues" evidence="1">
    <location>
        <begin position="255"/>
        <end position="270"/>
    </location>
</feature>
<dbReference type="PATRIC" id="fig|997761.3.peg.7153"/>
<dbReference type="EMBL" id="CP003422">
    <property type="protein sequence ID" value="AFH65946.1"/>
    <property type="molecule type" value="Genomic_DNA"/>
</dbReference>
<name>I0BU99_9BACL</name>
<dbReference type="RefSeq" id="WP_014653000.1">
    <property type="nucleotide sequence ID" value="NC_017672.3"/>
</dbReference>
<evidence type="ECO:0000313" key="3">
    <source>
        <dbReference type="EMBL" id="AFH65946.1"/>
    </source>
</evidence>
<protein>
    <submittedName>
        <fullName evidence="3">Spore germination protein</fullName>
    </submittedName>
</protein>
<evidence type="ECO:0000256" key="1">
    <source>
        <dbReference type="SAM" id="MobiDB-lite"/>
    </source>
</evidence>
<feature type="domain" description="Spore germination GerD central core" evidence="2">
    <location>
        <begin position="76"/>
        <end position="185"/>
    </location>
</feature>
<dbReference type="Proteomes" id="UP000007392">
    <property type="component" value="Chromosome"/>
</dbReference>
<dbReference type="InterPro" id="IPR041262">
    <property type="entry name" value="GerD_central"/>
</dbReference>
<accession>I0BU99</accession>
<reference evidence="3 4" key="1">
    <citation type="submission" date="2013-06" db="EMBL/GenBank/DDBJ databases">
        <title>Complete genome sequence of Paenibacillus mucilaginosus K02.</title>
        <authorList>
            <person name="Xiao B."/>
            <person name="Sun L."/>
            <person name="Xiao L."/>
            <person name="Lian B."/>
        </authorList>
    </citation>
    <scope>NUCLEOTIDE SEQUENCE [LARGE SCALE GENOMIC DNA]</scope>
    <source>
        <strain evidence="3 4">K02</strain>
    </source>
</reference>
<feature type="compositionally biased region" description="Basic and acidic residues" evidence="1">
    <location>
        <begin position="206"/>
        <end position="222"/>
    </location>
</feature>
<sequence length="270" mass="28726">MIEHWKRIMPAVMIVGFLAACGSEPQQQQAQGSNGNTYKDTKSMVLDILKTEDGRKAIQEATVQNNSKLAVLSAGDTQQLQLAVKDVLVDTDTNKFLQTMITDPKFAGQFAKAIQKETKQLQKDLLKDPEYQKQMMDAMKSPEFEGMLLDTMKSTAYRTQTKQVIQESLQSPLFRLEMMELMKKVLQDESQPKAQTQGGGAAGGGGEEKKEGQGGDQKKEEGGEGGGGEGGGGEGGGEGGGSGGGEEGGGGEGGGEEKQGEEGGEKKKQE</sequence>
<gene>
    <name evidence="3" type="ORF">B2K_35475</name>
</gene>
<dbReference type="NCBIfam" id="NF040801">
    <property type="entry name" value="spore_GerD"/>
    <property type="match status" value="1"/>
</dbReference>
<dbReference type="PROSITE" id="PS51257">
    <property type="entry name" value="PROKAR_LIPOPROTEIN"/>
    <property type="match status" value="1"/>
</dbReference>
<evidence type="ECO:0000259" key="2">
    <source>
        <dbReference type="Pfam" id="PF17898"/>
    </source>
</evidence>
<evidence type="ECO:0000313" key="4">
    <source>
        <dbReference type="Proteomes" id="UP000007392"/>
    </source>
</evidence>